<evidence type="ECO:0000256" key="6">
    <source>
        <dbReference type="ARBA" id="ARBA00022786"/>
    </source>
</evidence>
<sequence length="1059" mass="116530">MAPTKMKLRARRRESGAAPRERAEEVEVGGGEVGVGGVQGSSSKKPPFPPVVSGDEEASPDSKCPICLDRFNNLAYLDHCLHRFCFPCIHEWSHNKAECPLCKQAFTSILHSVRSHDDFKKYTVRPRPQINGILAAGAAMVAAYTRSTAAPAMHEEEPPQRRRRRRRRWAELEAGDGGASRRERGGGGSRSRERQREVESGLPLPSMASSSPDSPQLGAEEVRREEPGDRGVLFEGLTGLAEGPVAPDLRSSRRLMSRLSERLRLMLEGTRPPRLREREMLAFRQALYRSGVRALEGTRFQLPLQRDVSVEALAGSPGHLGWLRPWLRRELTVLYGAHGSLVDIVQRIITSRIRRHGLESTRGLEDELRPFLLARTQHFLHELACFARSELSMERYDSQVVYEPLGPAYSHSSSQTNQLHSSVIAISEGEEPIDQTESLLGLSARDEEPPGPSYSTAEPAPFLPPASPRPEAPEPANRTLVGAGGEEECLIVGYVKPMAERTPELVQLSSDTEEEEEEEEQREKPDEEEDKKESVLPPLLFLHPPLTELVTPASGALTLALSCSSCSPSLEQERESSLLSHSPGGLEGGRRKKKRRRCALISSIYSRLDLPRSRSSSSSQPRSPSSPDASSPWECPPSRHPMPPSSSSPCPPKRHGDKPGGKRKYKSRHLDAEEDPTWTPGSGCRGDALKERGGVGGEKRAEKRGRERGRRRERERRRNAHKHNSVCDDQSSSSSGRGEGGHRSPSVEIVYEGKVGSSAPFGNKRLKKRCRHGKHQHNSSPVVITIDSQSSPDDGSHGDRLPMFADLGNRQPIDFSASEIPSLPLVEPGGLGGSLGAQTDELPVHILARGSDCSDMEPNNQSKTSGGLAVDIMDDDDDDDKQERVTEEERGASNGERDENRLLATILDEIAQLTPGTETRPLDGTHPLKWYHPLRETHPPSEICLPAWSFPASETRPLYMPLPPSDPRQLEWTHPPTVPRPLDKPHPLKWSLPPNETNNKQEMAANRTTALPVCSSNTTAPSSSAEAPPTGLTSLVVMNCDVSTSKPCPDRESCTSPFV</sequence>
<evidence type="ECO:0000256" key="17">
    <source>
        <dbReference type="SAM" id="MobiDB-lite"/>
    </source>
</evidence>
<evidence type="ECO:0000256" key="4">
    <source>
        <dbReference type="ARBA" id="ARBA00022723"/>
    </source>
</evidence>
<dbReference type="OrthoDB" id="21204at2759"/>
<keyword evidence="7" id="KW-0862">Zinc</keyword>
<feature type="compositionally biased region" description="Acidic residues" evidence="17">
    <location>
        <begin position="511"/>
        <end position="530"/>
    </location>
</feature>
<evidence type="ECO:0000256" key="16">
    <source>
        <dbReference type="PROSITE-ProRule" id="PRU00175"/>
    </source>
</evidence>
<feature type="domain" description="RING-type" evidence="18">
    <location>
        <begin position="64"/>
        <end position="103"/>
    </location>
</feature>
<evidence type="ECO:0000313" key="19">
    <source>
        <dbReference type="EMBL" id="KAJ3585275.1"/>
    </source>
</evidence>
<dbReference type="GO" id="GO:0006513">
    <property type="term" value="P:protein monoubiquitination"/>
    <property type="evidence" value="ECO:0007669"/>
    <property type="project" value="TreeGrafter"/>
</dbReference>
<evidence type="ECO:0000256" key="5">
    <source>
        <dbReference type="ARBA" id="ARBA00022771"/>
    </source>
</evidence>
<evidence type="ECO:0000256" key="10">
    <source>
        <dbReference type="ARBA" id="ARBA00071236"/>
    </source>
</evidence>
<feature type="region of interest" description="Disordered" evidence="17">
    <location>
        <begin position="443"/>
        <end position="483"/>
    </location>
</feature>
<feature type="compositionally biased region" description="Basic and acidic residues" evidence="17">
    <location>
        <begin position="13"/>
        <end position="25"/>
    </location>
</feature>
<dbReference type="AlphaFoldDB" id="A0A9Q0DE13"/>
<dbReference type="SUPFAM" id="SSF57850">
    <property type="entry name" value="RING/U-box"/>
    <property type="match status" value="1"/>
</dbReference>
<dbReference type="Pfam" id="PF13923">
    <property type="entry name" value="zf-C3HC4_2"/>
    <property type="match status" value="1"/>
</dbReference>
<evidence type="ECO:0000256" key="2">
    <source>
        <dbReference type="ARBA" id="ARBA00012483"/>
    </source>
</evidence>
<feature type="compositionally biased region" description="Basic and acidic residues" evidence="17">
    <location>
        <begin position="881"/>
        <end position="901"/>
    </location>
</feature>
<dbReference type="Gene3D" id="3.30.40.10">
    <property type="entry name" value="Zinc/RING finger domain, C3HC4 (zinc finger)"/>
    <property type="match status" value="1"/>
</dbReference>
<feature type="region of interest" description="Disordered" evidence="17">
    <location>
        <begin position="149"/>
        <end position="236"/>
    </location>
</feature>
<feature type="compositionally biased region" description="Basic residues" evidence="17">
    <location>
        <begin position="764"/>
        <end position="777"/>
    </location>
</feature>
<keyword evidence="6" id="KW-0833">Ubl conjugation pathway</keyword>
<dbReference type="PROSITE" id="PS50089">
    <property type="entry name" value="ZF_RING_2"/>
    <property type="match status" value="1"/>
</dbReference>
<dbReference type="Proteomes" id="UP001148018">
    <property type="component" value="Unassembled WGS sequence"/>
</dbReference>
<dbReference type="GO" id="GO:0008270">
    <property type="term" value="F:zinc ion binding"/>
    <property type="evidence" value="ECO:0007669"/>
    <property type="project" value="UniProtKB-KW"/>
</dbReference>
<feature type="region of interest" description="Disordered" evidence="17">
    <location>
        <begin position="505"/>
        <end position="539"/>
    </location>
</feature>
<comment type="caution">
    <text evidence="19">The sequence shown here is derived from an EMBL/GenBank/DDBJ whole genome shotgun (WGS) entry which is preliminary data.</text>
</comment>
<feature type="region of interest" description="Disordered" evidence="17">
    <location>
        <begin position="1"/>
        <end position="58"/>
    </location>
</feature>
<keyword evidence="8" id="KW-0805">Transcription regulation</keyword>
<feature type="region of interest" description="Disordered" evidence="17">
    <location>
        <begin position="564"/>
        <end position="597"/>
    </location>
</feature>
<dbReference type="PANTHER" id="PTHR46077">
    <property type="entry name" value="E3 UBIQUITIN-PROTEIN LIGASE TOPORS"/>
    <property type="match status" value="1"/>
</dbReference>
<feature type="compositionally biased region" description="Pro residues" evidence="17">
    <location>
        <begin position="634"/>
        <end position="651"/>
    </location>
</feature>
<keyword evidence="9" id="KW-0804">Transcription</keyword>
<evidence type="ECO:0000256" key="11">
    <source>
        <dbReference type="ARBA" id="ARBA00076856"/>
    </source>
</evidence>
<dbReference type="GO" id="GO:0008630">
    <property type="term" value="P:intrinsic apoptotic signaling pathway in response to DNA damage"/>
    <property type="evidence" value="ECO:0007669"/>
    <property type="project" value="UniProtKB-ARBA"/>
</dbReference>
<name>A0A9Q0DE13_9TELE</name>
<dbReference type="InterPro" id="IPR017907">
    <property type="entry name" value="Znf_RING_CS"/>
</dbReference>
<evidence type="ECO:0000256" key="7">
    <source>
        <dbReference type="ARBA" id="ARBA00022833"/>
    </source>
</evidence>
<keyword evidence="20" id="KW-1185">Reference proteome</keyword>
<feature type="compositionally biased region" description="Gly residues" evidence="17">
    <location>
        <begin position="28"/>
        <end position="39"/>
    </location>
</feature>
<feature type="compositionally biased region" description="Polar residues" evidence="17">
    <location>
        <begin position="778"/>
        <end position="793"/>
    </location>
</feature>
<feature type="compositionally biased region" description="Basic and acidic residues" evidence="17">
    <location>
        <begin position="179"/>
        <end position="199"/>
    </location>
</feature>
<evidence type="ECO:0000256" key="8">
    <source>
        <dbReference type="ARBA" id="ARBA00023015"/>
    </source>
</evidence>
<feature type="compositionally biased region" description="Basic and acidic residues" evidence="17">
    <location>
        <begin position="687"/>
        <end position="705"/>
    </location>
</feature>
<dbReference type="EC" id="2.3.2.27" evidence="2"/>
<feature type="compositionally biased region" description="Low complexity" evidence="17">
    <location>
        <begin position="613"/>
        <end position="632"/>
    </location>
</feature>
<keyword evidence="4" id="KW-0479">Metal-binding</keyword>
<feature type="region of interest" description="Disordered" evidence="17">
    <location>
        <begin position="609"/>
        <end position="807"/>
    </location>
</feature>
<dbReference type="InterPro" id="IPR058746">
    <property type="entry name" value="Znf_RING-type_Topors"/>
</dbReference>
<keyword evidence="5 16" id="KW-0863">Zinc-finger</keyword>
<dbReference type="PROSITE" id="PS00518">
    <property type="entry name" value="ZF_RING_1"/>
    <property type="match status" value="1"/>
</dbReference>
<evidence type="ECO:0000256" key="1">
    <source>
        <dbReference type="ARBA" id="ARBA00000900"/>
    </source>
</evidence>
<comment type="catalytic activity">
    <reaction evidence="1">
        <text>S-ubiquitinyl-[E2 ubiquitin-conjugating enzyme]-L-cysteine + [acceptor protein]-L-lysine = [E2 ubiquitin-conjugating enzyme]-L-cysteine + N(6)-ubiquitinyl-[acceptor protein]-L-lysine.</text>
        <dbReference type="EC" id="2.3.2.27"/>
    </reaction>
</comment>
<evidence type="ECO:0000313" key="20">
    <source>
        <dbReference type="Proteomes" id="UP001148018"/>
    </source>
</evidence>
<feature type="compositionally biased region" description="Pro residues" evidence="17">
    <location>
        <begin position="461"/>
        <end position="470"/>
    </location>
</feature>
<gene>
    <name evidence="19" type="ORF">NHX12_013996</name>
</gene>
<dbReference type="EMBL" id="JANIIK010000118">
    <property type="protein sequence ID" value="KAJ3585275.1"/>
    <property type="molecule type" value="Genomic_DNA"/>
</dbReference>
<evidence type="ECO:0000259" key="18">
    <source>
        <dbReference type="PROSITE" id="PS50089"/>
    </source>
</evidence>
<accession>A0A9Q0DE13</accession>
<feature type="compositionally biased region" description="Basic residues" evidence="17">
    <location>
        <begin position="706"/>
        <end position="724"/>
    </location>
</feature>
<feature type="region of interest" description="Disordered" evidence="17">
    <location>
        <begin position="850"/>
        <end position="901"/>
    </location>
</feature>
<evidence type="ECO:0000256" key="15">
    <source>
        <dbReference type="ARBA" id="ARBA00082108"/>
    </source>
</evidence>
<dbReference type="GO" id="GO:0032391">
    <property type="term" value="C:photoreceptor connecting cilium"/>
    <property type="evidence" value="ECO:0007669"/>
    <property type="project" value="UniProtKB-ARBA"/>
</dbReference>
<feature type="compositionally biased region" description="Basic residues" evidence="17">
    <location>
        <begin position="652"/>
        <end position="667"/>
    </location>
</feature>
<reference evidence="19" key="1">
    <citation type="submission" date="2022-07" db="EMBL/GenBank/DDBJ databases">
        <title>Chromosome-level genome of Muraenolepis orangiensis.</title>
        <authorList>
            <person name="Kim J."/>
        </authorList>
    </citation>
    <scope>NUCLEOTIDE SEQUENCE</scope>
    <source>
        <strain evidence="19">KU_S4_2022</strain>
        <tissue evidence="19">Muscle</tissue>
    </source>
</reference>
<evidence type="ECO:0000256" key="13">
    <source>
        <dbReference type="ARBA" id="ARBA00079040"/>
    </source>
</evidence>
<dbReference type="InterPro" id="IPR013083">
    <property type="entry name" value="Znf_RING/FYVE/PHD"/>
</dbReference>
<evidence type="ECO:0000256" key="9">
    <source>
        <dbReference type="ARBA" id="ARBA00023163"/>
    </source>
</evidence>
<evidence type="ECO:0000256" key="3">
    <source>
        <dbReference type="ARBA" id="ARBA00022679"/>
    </source>
</evidence>
<evidence type="ECO:0000256" key="12">
    <source>
        <dbReference type="ARBA" id="ARBA00076940"/>
    </source>
</evidence>
<dbReference type="GO" id="GO:0000209">
    <property type="term" value="P:protein polyubiquitination"/>
    <property type="evidence" value="ECO:0007669"/>
    <property type="project" value="TreeGrafter"/>
</dbReference>
<protein>
    <recommendedName>
        <fullName evidence="10">E3 ubiquitin-protein ligase Topors</fullName>
        <ecNumber evidence="2">2.3.2.27</ecNumber>
    </recommendedName>
    <alternativeName>
        <fullName evidence="11">RING-type E3 ubiquitin transferase Topors</fullName>
    </alternativeName>
    <alternativeName>
        <fullName evidence="13">SUMO1-protein E3 ligase Topors</fullName>
    </alternativeName>
    <alternativeName>
        <fullName evidence="12">Topoisomerase I-binding RING finger protein</fullName>
    </alternativeName>
    <alternativeName>
        <fullName evidence="14">Topoisomerase I-binding arginine/serine-rich protein</fullName>
    </alternativeName>
    <alternativeName>
        <fullName evidence="15">Tumor suppressor p53-binding protein 3</fullName>
    </alternativeName>
</protein>
<proteinExistence type="predicted"/>
<dbReference type="SMART" id="SM00184">
    <property type="entry name" value="RING"/>
    <property type="match status" value="1"/>
</dbReference>
<keyword evidence="3" id="KW-0808">Transferase</keyword>
<dbReference type="CDD" id="cd16574">
    <property type="entry name" value="RING-HC_Topors"/>
    <property type="match status" value="1"/>
</dbReference>
<feature type="compositionally biased region" description="Basic and acidic residues" evidence="17">
    <location>
        <begin position="220"/>
        <end position="229"/>
    </location>
</feature>
<evidence type="ECO:0000256" key="14">
    <source>
        <dbReference type="ARBA" id="ARBA00079184"/>
    </source>
</evidence>
<dbReference type="GO" id="GO:0061630">
    <property type="term" value="F:ubiquitin protein ligase activity"/>
    <property type="evidence" value="ECO:0007669"/>
    <property type="project" value="UniProtKB-EC"/>
</dbReference>
<dbReference type="FunFam" id="3.30.40.10:FF:000136">
    <property type="entry name" value="E3 ubiquitin-protein ligase Topors"/>
    <property type="match status" value="1"/>
</dbReference>
<organism evidence="19 20">
    <name type="scientific">Muraenolepis orangiensis</name>
    <name type="common">Patagonian moray cod</name>
    <dbReference type="NCBI Taxonomy" id="630683"/>
    <lineage>
        <taxon>Eukaryota</taxon>
        <taxon>Metazoa</taxon>
        <taxon>Chordata</taxon>
        <taxon>Craniata</taxon>
        <taxon>Vertebrata</taxon>
        <taxon>Euteleostomi</taxon>
        <taxon>Actinopterygii</taxon>
        <taxon>Neopterygii</taxon>
        <taxon>Teleostei</taxon>
        <taxon>Neoteleostei</taxon>
        <taxon>Acanthomorphata</taxon>
        <taxon>Zeiogadaria</taxon>
        <taxon>Gadariae</taxon>
        <taxon>Gadiformes</taxon>
        <taxon>Muraenolepidoidei</taxon>
        <taxon>Muraenolepididae</taxon>
        <taxon>Muraenolepis</taxon>
    </lineage>
</organism>
<dbReference type="InterPro" id="IPR001841">
    <property type="entry name" value="Znf_RING"/>
</dbReference>
<feature type="compositionally biased region" description="Basic residues" evidence="17">
    <location>
        <begin position="1"/>
        <end position="12"/>
    </location>
</feature>
<dbReference type="PANTHER" id="PTHR46077:SF1">
    <property type="entry name" value="TOP1 BINDING ARGININE_SERINE RICH PROTEIN, E3 UBIQUITIN LIGASE"/>
    <property type="match status" value="1"/>
</dbReference>